<dbReference type="Proteomes" id="UP000018851">
    <property type="component" value="Chromosome"/>
</dbReference>
<dbReference type="Gene3D" id="3.40.50.1820">
    <property type="entry name" value="alpha/beta hydrolase"/>
    <property type="match status" value="1"/>
</dbReference>
<dbReference type="HOGENOM" id="CLU_049285_1_1_5"/>
<keyword evidence="6" id="KW-1185">Reference proteome</keyword>
<keyword evidence="3" id="KW-0732">Signal</keyword>
<dbReference type="OrthoDB" id="9796770at2"/>
<dbReference type="InterPro" id="IPR000073">
    <property type="entry name" value="AB_hydrolase_1"/>
</dbReference>
<feature type="domain" description="AB hydrolase-1" evidence="4">
    <location>
        <begin position="73"/>
        <end position="346"/>
    </location>
</feature>
<evidence type="ECO:0000256" key="1">
    <source>
        <dbReference type="ARBA" id="ARBA00010088"/>
    </source>
</evidence>
<dbReference type="SUPFAM" id="SSF53474">
    <property type="entry name" value="alpha/beta-Hydrolases"/>
    <property type="match status" value="1"/>
</dbReference>
<evidence type="ECO:0000313" key="6">
    <source>
        <dbReference type="Proteomes" id="UP000018851"/>
    </source>
</evidence>
<dbReference type="eggNOG" id="COG2267">
    <property type="taxonomic scope" value="Bacteria"/>
</dbReference>
<dbReference type="InterPro" id="IPR029058">
    <property type="entry name" value="AB_hydrolase_fold"/>
</dbReference>
<proteinExistence type="inferred from homology"/>
<evidence type="ECO:0000256" key="3">
    <source>
        <dbReference type="SAM" id="SignalP"/>
    </source>
</evidence>
<dbReference type="PATRIC" id="fig|1123269.5.peg.941"/>
<dbReference type="KEGG" id="ssan:NX02_04845"/>
<evidence type="ECO:0000313" key="5">
    <source>
        <dbReference type="EMBL" id="AHE52710.1"/>
    </source>
</evidence>
<accession>W0AAL3</accession>
<dbReference type="STRING" id="1123269.NX02_04845"/>
<gene>
    <name evidence="5" type="ORF">NX02_04845</name>
</gene>
<feature type="chain" id="PRO_5004785020" description="AB hydrolase-1 domain-containing protein" evidence="3">
    <location>
        <begin position="21"/>
        <end position="370"/>
    </location>
</feature>
<name>W0AAL3_9SPHN</name>
<dbReference type="GO" id="GO:0008233">
    <property type="term" value="F:peptidase activity"/>
    <property type="evidence" value="ECO:0007669"/>
    <property type="project" value="InterPro"/>
</dbReference>
<dbReference type="GO" id="GO:0006508">
    <property type="term" value="P:proteolysis"/>
    <property type="evidence" value="ECO:0007669"/>
    <property type="project" value="InterPro"/>
</dbReference>
<feature type="signal peptide" evidence="3">
    <location>
        <begin position="1"/>
        <end position="20"/>
    </location>
</feature>
<reference evidence="5 6" key="1">
    <citation type="submission" date="2013-07" db="EMBL/GenBank/DDBJ databases">
        <title>Completed genome of Sphingomonas sanxanigenens NX02.</title>
        <authorList>
            <person name="Ma T."/>
            <person name="Huang H."/>
            <person name="Wu M."/>
            <person name="Li X."/>
            <person name="Li G."/>
        </authorList>
    </citation>
    <scope>NUCLEOTIDE SEQUENCE [LARGE SCALE GENOMIC DNA]</scope>
    <source>
        <strain evidence="5 6">NX02</strain>
    </source>
</reference>
<evidence type="ECO:0000256" key="2">
    <source>
        <dbReference type="ARBA" id="ARBA00022801"/>
    </source>
</evidence>
<keyword evidence="2" id="KW-0378">Hydrolase</keyword>
<dbReference type="PRINTS" id="PR00793">
    <property type="entry name" value="PROAMNOPTASE"/>
</dbReference>
<dbReference type="RefSeq" id="WP_025291007.1">
    <property type="nucleotide sequence ID" value="NZ_CP006644.1"/>
</dbReference>
<dbReference type="AlphaFoldDB" id="W0AAL3"/>
<sequence>MTKAPALLALLSLAAAPAAAQPPVGPHDRQEAVKIIADLRRIVSPDGLQAMETIRVGGIDQLVSIRSQDLRNPVLIYFHGGPGFVEMPLDWWWGRGWDEYFTVIHWDQRNAGKTFTASGASDPASLTPERFQADAEEVVQWALKRFGKRKLFVLGHSWGSVLGLKLAAAHPDWLHAYIGMGQAVDGPESERRGWAWTMAQARADGNRAAIRDLESIAPYAEGRAPIPVPAIMLQRKWLGHYGGAAWRRTGGDFEAAAFRLSPEYSDEDVRNAFKGQPAVTQALLPAILATDLSTVRSLETPLILLLGRHDINVSSTVAAEWFATVKAPAKRLVWFERSGHHITSEEPGKLLTTLVTYARPIAAKAGDVAP</sequence>
<dbReference type="EMBL" id="CP006644">
    <property type="protein sequence ID" value="AHE52710.1"/>
    <property type="molecule type" value="Genomic_DNA"/>
</dbReference>
<comment type="similarity">
    <text evidence="1">Belongs to the peptidase S33 family.</text>
</comment>
<dbReference type="InterPro" id="IPR002410">
    <property type="entry name" value="Peptidase_S33"/>
</dbReference>
<dbReference type="Pfam" id="PF00561">
    <property type="entry name" value="Abhydrolase_1"/>
    <property type="match status" value="1"/>
</dbReference>
<protein>
    <recommendedName>
        <fullName evidence="4">AB hydrolase-1 domain-containing protein</fullName>
    </recommendedName>
</protein>
<evidence type="ECO:0000259" key="4">
    <source>
        <dbReference type="Pfam" id="PF00561"/>
    </source>
</evidence>
<organism evidence="5 6">
    <name type="scientific">Sphingomonas sanxanigenens DSM 19645 = NX02</name>
    <dbReference type="NCBI Taxonomy" id="1123269"/>
    <lineage>
        <taxon>Bacteria</taxon>
        <taxon>Pseudomonadati</taxon>
        <taxon>Pseudomonadota</taxon>
        <taxon>Alphaproteobacteria</taxon>
        <taxon>Sphingomonadales</taxon>
        <taxon>Sphingomonadaceae</taxon>
        <taxon>Sphingomonas</taxon>
    </lineage>
</organism>